<proteinExistence type="predicted"/>
<accession>A0A7W4K1G5</accession>
<comment type="caution">
    <text evidence="2">The sequence shown here is derived from an EMBL/GenBank/DDBJ whole genome shotgun (WGS) entry which is preliminary data.</text>
</comment>
<name>A0A7W4K1G5_9PROT</name>
<evidence type="ECO:0000313" key="2">
    <source>
        <dbReference type="EMBL" id="MBB2198525.1"/>
    </source>
</evidence>
<dbReference type="EMBL" id="JABEQP010000009">
    <property type="protein sequence ID" value="MBB2198525.1"/>
    <property type="molecule type" value="Genomic_DNA"/>
</dbReference>
<gene>
    <name evidence="2" type="ORF">HLH44_13855</name>
</gene>
<dbReference type="Proteomes" id="UP000530320">
    <property type="component" value="Unassembled WGS sequence"/>
</dbReference>
<feature type="region of interest" description="Disordered" evidence="1">
    <location>
        <begin position="1"/>
        <end position="72"/>
    </location>
</feature>
<reference evidence="2 3" key="1">
    <citation type="submission" date="2020-04" db="EMBL/GenBank/DDBJ databases">
        <title>Description of novel Gluconacetobacter.</title>
        <authorList>
            <person name="Sombolestani A."/>
        </authorList>
    </citation>
    <scope>NUCLEOTIDE SEQUENCE [LARGE SCALE GENOMIC DNA]</scope>
    <source>
        <strain evidence="2 3">LMG 22058</strain>
    </source>
</reference>
<evidence type="ECO:0000256" key="1">
    <source>
        <dbReference type="SAM" id="MobiDB-lite"/>
    </source>
</evidence>
<evidence type="ECO:0000313" key="3">
    <source>
        <dbReference type="Proteomes" id="UP000530320"/>
    </source>
</evidence>
<dbReference type="AlphaFoldDB" id="A0A7W4K1G5"/>
<dbReference type="RefSeq" id="WP_183009669.1">
    <property type="nucleotide sequence ID" value="NZ_JABEQP010000009.1"/>
</dbReference>
<organism evidence="2 3">
    <name type="scientific">Gluconacetobacter dulcium</name>
    <dbReference type="NCBI Taxonomy" id="2729096"/>
    <lineage>
        <taxon>Bacteria</taxon>
        <taxon>Pseudomonadati</taxon>
        <taxon>Pseudomonadota</taxon>
        <taxon>Alphaproteobacteria</taxon>
        <taxon>Acetobacterales</taxon>
        <taxon>Acetobacteraceae</taxon>
        <taxon>Gluconacetobacter</taxon>
    </lineage>
</organism>
<protein>
    <submittedName>
        <fullName evidence="2">Uncharacterized protein</fullName>
    </submittedName>
</protein>
<sequence>MESRRQRHLSTGSTLISALLAHDRTGHPSSPRRNHAGNPPDHTIPGRLPSPSPRPHPSRTPLGSRSGHPLGALIQIIAQGHADMME</sequence>